<comment type="cofactor">
    <cofactor evidence="6">
        <name>Mg(2+)</name>
        <dbReference type="ChEBI" id="CHEBI:18420"/>
    </cofactor>
    <text evidence="6">Binds 1 Mg(2+) ion per monomer.</text>
</comment>
<sequence length="290" mass="32131">MRKRVMLVGAETTLGQELEALAAMQGVTLLARSCPAAGWDAAELNSWLDQDRPDVVVNLAHFHQQFQCDVPAVADLQHLQAFHERLMEAATAHGCWLLMLSSARVFDGEKTTPYAEKDEVAPLDALGRLQHLLESELRRANDRHLILRLSWVLDNSADGHLQRLRHQLCAGDSLALAKEWRGNPTPVADVARVIFAMLRQVDCAAAVQGTYHYGSVEASSWISLAKSLAQELLASGELEQDPVIIPAPFFEQSMAGHQPQNAALTHKRLMHVFGIKPRPWRAQLVHLLAS</sequence>
<dbReference type="PANTHER" id="PTHR10491">
    <property type="entry name" value="DTDP-4-DEHYDRORHAMNOSE REDUCTASE"/>
    <property type="match status" value="1"/>
</dbReference>
<evidence type="ECO:0000256" key="6">
    <source>
        <dbReference type="RuleBase" id="RU364082"/>
    </source>
</evidence>
<dbReference type="Proteomes" id="UP000243924">
    <property type="component" value="Chromosome I"/>
</dbReference>
<dbReference type="InterPro" id="IPR029903">
    <property type="entry name" value="RmlD-like-bd"/>
</dbReference>
<dbReference type="Pfam" id="PF04321">
    <property type="entry name" value="RmlD_sub_bind"/>
    <property type="match status" value="1"/>
</dbReference>
<dbReference type="OrthoDB" id="9803892at2"/>
<evidence type="ECO:0000313" key="8">
    <source>
        <dbReference type="EMBL" id="SDT94243.1"/>
    </source>
</evidence>
<gene>
    <name evidence="8" type="ORF">SAMN05216210_0704</name>
</gene>
<dbReference type="Gene3D" id="3.40.50.720">
    <property type="entry name" value="NAD(P)-binding Rossmann-like Domain"/>
    <property type="match status" value="1"/>
</dbReference>
<dbReference type="InterPro" id="IPR005913">
    <property type="entry name" value="dTDP_dehydrorham_reduct"/>
</dbReference>
<comment type="catalytic activity">
    <reaction evidence="5 6">
        <text>dTDP-beta-L-rhamnose + NADP(+) = dTDP-4-dehydro-beta-L-rhamnose + NADPH + H(+)</text>
        <dbReference type="Rhea" id="RHEA:21796"/>
        <dbReference type="ChEBI" id="CHEBI:15378"/>
        <dbReference type="ChEBI" id="CHEBI:57510"/>
        <dbReference type="ChEBI" id="CHEBI:57783"/>
        <dbReference type="ChEBI" id="CHEBI:58349"/>
        <dbReference type="ChEBI" id="CHEBI:62830"/>
        <dbReference type="EC" id="1.1.1.133"/>
    </reaction>
</comment>
<dbReference type="GO" id="GO:0009243">
    <property type="term" value="P:O antigen biosynthetic process"/>
    <property type="evidence" value="ECO:0007669"/>
    <property type="project" value="UniProtKB-UniPathway"/>
</dbReference>
<organism evidence="8 9">
    <name type="scientific">Halopseudomonas salegens</name>
    <dbReference type="NCBI Taxonomy" id="1434072"/>
    <lineage>
        <taxon>Bacteria</taxon>
        <taxon>Pseudomonadati</taxon>
        <taxon>Pseudomonadota</taxon>
        <taxon>Gammaproteobacteria</taxon>
        <taxon>Pseudomonadales</taxon>
        <taxon>Pseudomonadaceae</taxon>
        <taxon>Halopseudomonas</taxon>
    </lineage>
</organism>
<dbReference type="UniPathway" id="UPA00281"/>
<accession>A0A1H2EGX1</accession>
<evidence type="ECO:0000259" key="7">
    <source>
        <dbReference type="Pfam" id="PF04321"/>
    </source>
</evidence>
<name>A0A1H2EGX1_9GAMM</name>
<reference evidence="9" key="1">
    <citation type="submission" date="2016-10" db="EMBL/GenBank/DDBJ databases">
        <authorList>
            <person name="Varghese N."/>
            <person name="Submissions S."/>
        </authorList>
    </citation>
    <scope>NUCLEOTIDE SEQUENCE [LARGE SCALE GENOMIC DNA]</scope>
    <source>
        <strain evidence="9">CECT 8338</strain>
    </source>
</reference>
<dbReference type="InterPro" id="IPR036291">
    <property type="entry name" value="NAD(P)-bd_dom_sf"/>
</dbReference>
<evidence type="ECO:0000313" key="9">
    <source>
        <dbReference type="Proteomes" id="UP000243924"/>
    </source>
</evidence>
<evidence type="ECO:0000256" key="5">
    <source>
        <dbReference type="ARBA" id="ARBA00048200"/>
    </source>
</evidence>
<dbReference type="GO" id="GO:0005829">
    <property type="term" value="C:cytosol"/>
    <property type="evidence" value="ECO:0007669"/>
    <property type="project" value="TreeGrafter"/>
</dbReference>
<keyword evidence="9" id="KW-1185">Reference proteome</keyword>
<comment type="similarity">
    <text evidence="2 6">Belongs to the dTDP-4-dehydrorhamnose reductase family.</text>
</comment>
<dbReference type="Gene3D" id="3.90.25.10">
    <property type="entry name" value="UDP-galactose 4-epimerase, domain 1"/>
    <property type="match status" value="1"/>
</dbReference>
<dbReference type="EC" id="1.1.1.133" evidence="3 6"/>
<protein>
    <recommendedName>
        <fullName evidence="4 6">dTDP-4-dehydrorhamnose reductase</fullName>
        <ecNumber evidence="3 6">1.1.1.133</ecNumber>
    </recommendedName>
</protein>
<comment type="pathway">
    <text evidence="1 6">Carbohydrate biosynthesis; dTDP-L-rhamnose biosynthesis.</text>
</comment>
<dbReference type="UniPathway" id="UPA00124"/>
<dbReference type="PANTHER" id="PTHR10491:SF4">
    <property type="entry name" value="METHIONINE ADENOSYLTRANSFERASE 2 SUBUNIT BETA"/>
    <property type="match status" value="1"/>
</dbReference>
<evidence type="ECO:0000256" key="2">
    <source>
        <dbReference type="ARBA" id="ARBA00010944"/>
    </source>
</evidence>
<comment type="function">
    <text evidence="6">Catalyzes the reduction of dTDP-6-deoxy-L-lyxo-4-hexulose to yield dTDP-L-rhamnose.</text>
</comment>
<keyword evidence="6" id="KW-0521">NADP</keyword>
<feature type="domain" description="RmlD-like substrate binding" evidence="7">
    <location>
        <begin position="4"/>
        <end position="289"/>
    </location>
</feature>
<dbReference type="EMBL" id="LT629787">
    <property type="protein sequence ID" value="SDT94243.1"/>
    <property type="molecule type" value="Genomic_DNA"/>
</dbReference>
<evidence type="ECO:0000256" key="3">
    <source>
        <dbReference type="ARBA" id="ARBA00012929"/>
    </source>
</evidence>
<proteinExistence type="inferred from homology"/>
<dbReference type="RefSeq" id="WP_092384195.1">
    <property type="nucleotide sequence ID" value="NZ_LT629787.1"/>
</dbReference>
<dbReference type="GO" id="GO:0008831">
    <property type="term" value="F:dTDP-4-dehydrorhamnose reductase activity"/>
    <property type="evidence" value="ECO:0007669"/>
    <property type="project" value="UniProtKB-EC"/>
</dbReference>
<keyword evidence="6" id="KW-0560">Oxidoreductase</keyword>
<evidence type="ECO:0000256" key="4">
    <source>
        <dbReference type="ARBA" id="ARBA00017099"/>
    </source>
</evidence>
<dbReference type="STRING" id="1434072.SAMN05216210_0704"/>
<dbReference type="AlphaFoldDB" id="A0A1H2EGX1"/>
<dbReference type="GO" id="GO:0019305">
    <property type="term" value="P:dTDP-rhamnose biosynthetic process"/>
    <property type="evidence" value="ECO:0007669"/>
    <property type="project" value="UniProtKB-UniPathway"/>
</dbReference>
<evidence type="ECO:0000256" key="1">
    <source>
        <dbReference type="ARBA" id="ARBA00004781"/>
    </source>
</evidence>
<dbReference type="SUPFAM" id="SSF51735">
    <property type="entry name" value="NAD(P)-binding Rossmann-fold domains"/>
    <property type="match status" value="1"/>
</dbReference>